<dbReference type="HOGENOM" id="CLU_043715_1_0_1"/>
<dbReference type="Pfam" id="PF10324">
    <property type="entry name" value="7TM_GPCR_Srw"/>
    <property type="match status" value="1"/>
</dbReference>
<dbReference type="InterPro" id="IPR019427">
    <property type="entry name" value="7TM_GPCR_serpentine_rcpt_Srw"/>
</dbReference>
<evidence type="ECO:0000256" key="3">
    <source>
        <dbReference type="ARBA" id="ARBA00022989"/>
    </source>
</evidence>
<evidence type="ECO:0000256" key="5">
    <source>
        <dbReference type="SAM" id="Phobius"/>
    </source>
</evidence>
<keyword evidence="7" id="KW-0675">Receptor</keyword>
<dbReference type="KEGG" id="cel:CELE_H27D07.2"/>
<dbReference type="Gene3D" id="1.20.1070.10">
    <property type="entry name" value="Rhodopsin 7-helix transmembrane proteins"/>
    <property type="match status" value="1"/>
</dbReference>
<dbReference type="PhylomeDB" id="O61908"/>
<protein>
    <submittedName>
        <fullName evidence="7">G-protein coupled receptors family 1 profile domain-containing protein</fullName>
    </submittedName>
</protein>
<evidence type="ECO:0000256" key="2">
    <source>
        <dbReference type="ARBA" id="ARBA00022692"/>
    </source>
</evidence>
<feature type="transmembrane region" description="Helical" evidence="5">
    <location>
        <begin position="269"/>
        <end position="290"/>
    </location>
</feature>
<dbReference type="GeneID" id="186787"/>
<feature type="transmembrane region" description="Helical" evidence="5">
    <location>
        <begin position="310"/>
        <end position="332"/>
    </location>
</feature>
<feature type="transmembrane region" description="Helical" evidence="5">
    <location>
        <begin position="226"/>
        <end position="248"/>
    </location>
</feature>
<dbReference type="GO" id="GO:0008528">
    <property type="term" value="F:G protein-coupled peptide receptor activity"/>
    <property type="evidence" value="ECO:0007669"/>
    <property type="project" value="InterPro"/>
</dbReference>
<dbReference type="EMBL" id="BX284605">
    <property type="protein sequence ID" value="CCD66307.1"/>
    <property type="molecule type" value="Genomic_DNA"/>
</dbReference>
<dbReference type="OrthoDB" id="5871549at2759"/>
<keyword evidence="8" id="KW-1185">Reference proteome</keyword>
<dbReference type="InParanoid" id="O61908"/>
<dbReference type="WormBase" id="H27D07.2">
    <property type="protein sequence ID" value="CE17981"/>
    <property type="gene ID" value="WBGene00005888"/>
    <property type="gene designation" value="srw-141"/>
</dbReference>
<dbReference type="PANTHER" id="PTHR22751:SF30">
    <property type="entry name" value="G-PROTEIN COUPLED RECEPTORS FAMILY 1 PROFILE DOMAIN-CONTAINING PROTEIN"/>
    <property type="match status" value="1"/>
</dbReference>
<dbReference type="eggNOG" id="ENOG502RT6A">
    <property type="taxonomic scope" value="Eukaryota"/>
</dbReference>
<dbReference type="SUPFAM" id="SSF81321">
    <property type="entry name" value="Family A G protein-coupled receptor-like"/>
    <property type="match status" value="1"/>
</dbReference>
<dbReference type="PROSITE" id="PS50262">
    <property type="entry name" value="G_PROTEIN_RECEP_F1_2"/>
    <property type="match status" value="1"/>
</dbReference>
<dbReference type="PANTHER" id="PTHR22751">
    <property type="entry name" value="G-PROTEIN COUPLED RECEPTOR-RELATED"/>
    <property type="match status" value="1"/>
</dbReference>
<dbReference type="UCSC" id="H27D07.2">
    <property type="organism name" value="c. elegans"/>
</dbReference>
<feature type="transmembrane region" description="Helical" evidence="5">
    <location>
        <begin position="42"/>
        <end position="59"/>
    </location>
</feature>
<dbReference type="SMR" id="O61908"/>
<dbReference type="PaxDb" id="6239-H27D07.2"/>
<keyword evidence="4 5" id="KW-0472">Membrane</keyword>
<organism evidence="7 8">
    <name type="scientific">Caenorhabditis elegans</name>
    <dbReference type="NCBI Taxonomy" id="6239"/>
    <lineage>
        <taxon>Eukaryota</taxon>
        <taxon>Metazoa</taxon>
        <taxon>Ecdysozoa</taxon>
        <taxon>Nematoda</taxon>
        <taxon>Chromadorea</taxon>
        <taxon>Rhabditida</taxon>
        <taxon>Rhabditina</taxon>
        <taxon>Rhabditomorpha</taxon>
        <taxon>Rhabditoidea</taxon>
        <taxon>Rhabditidae</taxon>
        <taxon>Peloderinae</taxon>
        <taxon>Caenorhabditis</taxon>
    </lineage>
</organism>
<dbReference type="AlphaFoldDB" id="O61908"/>
<dbReference type="STRING" id="6239.H27D07.2.1"/>
<dbReference type="RefSeq" id="NP_503797.1">
    <property type="nucleotide sequence ID" value="NM_071396.1"/>
</dbReference>
<dbReference type="CDD" id="cd14978">
    <property type="entry name" value="7tmA_FMRFamide_R-like"/>
    <property type="match status" value="1"/>
</dbReference>
<name>O61908_CAEEL</name>
<comment type="subcellular location">
    <subcellularLocation>
        <location evidence="1">Membrane</location>
    </subcellularLocation>
</comment>
<evidence type="ECO:0000256" key="4">
    <source>
        <dbReference type="ARBA" id="ARBA00023136"/>
    </source>
</evidence>
<reference evidence="7 8" key="1">
    <citation type="journal article" date="1998" name="Science">
        <title>Genome sequence of the nematode C. elegans: a platform for investigating biology.</title>
        <authorList>
            <consortium name="The C. elegans sequencing consortium"/>
            <person name="Sulson J.E."/>
            <person name="Waterston R."/>
        </authorList>
    </citation>
    <scope>NUCLEOTIDE SEQUENCE [LARGE SCALE GENOMIC DNA]</scope>
    <source>
        <strain evidence="7 8">Bristol N2</strain>
    </source>
</reference>
<evidence type="ECO:0000313" key="8">
    <source>
        <dbReference type="Proteomes" id="UP000001940"/>
    </source>
</evidence>
<dbReference type="PIR" id="T33242">
    <property type="entry name" value="T33242"/>
</dbReference>
<dbReference type="Proteomes" id="UP000001940">
    <property type="component" value="Chromosome V"/>
</dbReference>
<dbReference type="CTD" id="186787"/>
<proteinExistence type="predicted"/>
<dbReference type="GO" id="GO:0016020">
    <property type="term" value="C:membrane"/>
    <property type="evidence" value="ECO:0007669"/>
    <property type="project" value="UniProtKB-SubCell"/>
</dbReference>
<dbReference type="AGR" id="WB:WBGene00005888"/>
<keyword evidence="3 5" id="KW-1133">Transmembrane helix</keyword>
<accession>O61908</accession>
<evidence type="ECO:0000259" key="6">
    <source>
        <dbReference type="PROSITE" id="PS50262"/>
    </source>
</evidence>
<evidence type="ECO:0000313" key="9">
    <source>
        <dbReference type="WormBase" id="H27D07.2"/>
    </source>
</evidence>
<evidence type="ECO:0000313" key="7">
    <source>
        <dbReference type="EMBL" id="CCD66307.1"/>
    </source>
</evidence>
<gene>
    <name evidence="7 9" type="primary">srw-141</name>
    <name evidence="7" type="ORF">CELE_H27D07.2</name>
    <name evidence="9" type="ORF">H27D07.2</name>
</gene>
<evidence type="ECO:0000256" key="1">
    <source>
        <dbReference type="ARBA" id="ARBA00004370"/>
    </source>
</evidence>
<sequence length="361" mass="41871">MSTCDDLEGNYPKFKTATAISLCKFETQLLKTVDRVLYFEPHFSAASIFINLFHFLILIRKPLRSSSINIIMASVAIFDMCSMLFKIKQTFGPSIEIIFDPCFQSKWYWNVFLDRILIMLKDHSQRSSTWLLFSIALIRTLVIRNPMKTEYEKLTKPPTSFFAIIGISLLFFPISISTFLEYDIFSEKYKSACNPKGVLSFYLYISKLFERNNGVILKYVTLGNAMVSNIIPCFLFPVVTFLLVKELWKNENNRWRLLSSKKVNDSIKSTQLVLLLTCMFFIAQFPIGIASGVSYFFDKNPGITKIFHEIMFLFSIMLVLNTISHFFICIFISSQYRAEVKKVIFCGRRSIQVQQQITVSR</sequence>
<keyword evidence="2 5" id="KW-0812">Transmembrane</keyword>
<dbReference type="InterPro" id="IPR017452">
    <property type="entry name" value="GPCR_Rhodpsn_7TM"/>
</dbReference>
<feature type="transmembrane region" description="Helical" evidence="5">
    <location>
        <begin position="159"/>
        <end position="180"/>
    </location>
</feature>
<feature type="domain" description="G-protein coupled receptors family 1 profile" evidence="6">
    <location>
        <begin position="50"/>
        <end position="329"/>
    </location>
</feature>